<evidence type="ECO:0000313" key="1">
    <source>
        <dbReference type="EMBL" id="OJT03419.1"/>
    </source>
</evidence>
<protein>
    <submittedName>
        <fullName evidence="1">Uncharacterized protein</fullName>
    </submittedName>
</protein>
<sequence length="53" mass="6285">MPDELYYAEEKELTPDIEQPPQQPEREPLATPYAYVMRPRAFTLPSFDRRPCT</sequence>
<dbReference type="Proteomes" id="UP000184267">
    <property type="component" value="Unassembled WGS sequence"/>
</dbReference>
<gene>
    <name evidence="1" type="ORF">TRAPUB_5982</name>
</gene>
<accession>A0A1M2V734</accession>
<organism evidence="1 2">
    <name type="scientific">Trametes pubescens</name>
    <name type="common">White-rot fungus</name>
    <dbReference type="NCBI Taxonomy" id="154538"/>
    <lineage>
        <taxon>Eukaryota</taxon>
        <taxon>Fungi</taxon>
        <taxon>Dikarya</taxon>
        <taxon>Basidiomycota</taxon>
        <taxon>Agaricomycotina</taxon>
        <taxon>Agaricomycetes</taxon>
        <taxon>Polyporales</taxon>
        <taxon>Polyporaceae</taxon>
        <taxon>Trametes</taxon>
    </lineage>
</organism>
<keyword evidence="2" id="KW-1185">Reference proteome</keyword>
<name>A0A1M2V734_TRAPU</name>
<reference evidence="1 2" key="1">
    <citation type="submission" date="2016-10" db="EMBL/GenBank/DDBJ databases">
        <title>Genome sequence of the basidiomycete white-rot fungus Trametes pubescens.</title>
        <authorList>
            <person name="Makela M.R."/>
            <person name="Granchi Z."/>
            <person name="Peng M."/>
            <person name="De Vries R.P."/>
            <person name="Grigoriev I."/>
            <person name="Riley R."/>
            <person name="Hilden K."/>
        </authorList>
    </citation>
    <scope>NUCLEOTIDE SEQUENCE [LARGE SCALE GENOMIC DNA]</scope>
    <source>
        <strain evidence="1 2">FBCC735</strain>
    </source>
</reference>
<dbReference type="AlphaFoldDB" id="A0A1M2V734"/>
<evidence type="ECO:0000313" key="2">
    <source>
        <dbReference type="Proteomes" id="UP000184267"/>
    </source>
</evidence>
<comment type="caution">
    <text evidence="1">The sequence shown here is derived from an EMBL/GenBank/DDBJ whole genome shotgun (WGS) entry which is preliminary data.</text>
</comment>
<dbReference type="EMBL" id="MNAD01001614">
    <property type="protein sequence ID" value="OJT03419.1"/>
    <property type="molecule type" value="Genomic_DNA"/>
</dbReference>
<proteinExistence type="predicted"/>